<dbReference type="EMBL" id="FOXO01000041">
    <property type="protein sequence ID" value="SFQ39825.1"/>
    <property type="molecule type" value="Genomic_DNA"/>
</dbReference>
<proteinExistence type="predicted"/>
<sequence length="358" mass="41169">MPITYCIMHGENIIATMDKNGKAKVVEPQFMPYDLWFDEDDDIDTYVNNITNFNYWCANRVLTLDRQYAKEILNSIGASQGKTDRDRAQIALTYHCLTLTDIYWVKKDEEDVSFSDINLYDNHLSNAFVDISLRGKAMTVENSYLIADNISTSGVFPKAWLRKDDGFYLLKDGSVDNVKNEVLASKICNCFNCNQVTYSLDEFDGEIVSSCKIITDLSSSIVTRAAFDIYAANHEVDPIEEIIKIDANGYYMMNILDYLIGNIDRHWENWGFLVDNNTGSIIRLHDLMDFNQSFKSYDNIDGALCQTTLPRHISQKQAALEAVEKIGLNQIKEIDYDWFGDRVEIKDMFKNRLRTLKI</sequence>
<evidence type="ECO:0000313" key="1">
    <source>
        <dbReference type="EMBL" id="SFQ39825.1"/>
    </source>
</evidence>
<dbReference type="AlphaFoldDB" id="A0A1I5Y6H2"/>
<name>A0A1I5Y6H2_9FIRM</name>
<accession>A0A1I5Y6H2</accession>
<keyword evidence="2" id="KW-1185">Reference proteome</keyword>
<evidence type="ECO:0008006" key="3">
    <source>
        <dbReference type="Google" id="ProtNLM"/>
    </source>
</evidence>
<evidence type="ECO:0000313" key="2">
    <source>
        <dbReference type="Proteomes" id="UP000182624"/>
    </source>
</evidence>
<reference evidence="2" key="1">
    <citation type="submission" date="2016-10" db="EMBL/GenBank/DDBJ databases">
        <authorList>
            <person name="Varghese N."/>
            <person name="Submissions S."/>
        </authorList>
    </citation>
    <scope>NUCLEOTIDE SEQUENCE [LARGE SCALE GENOMIC DNA]</scope>
    <source>
        <strain evidence="2">P18</strain>
    </source>
</reference>
<protein>
    <recommendedName>
        <fullName evidence="3">HipA-like C-terminal domain-containing protein</fullName>
    </recommendedName>
</protein>
<organism evidence="1 2">
    <name type="scientific">Butyrivibrio proteoclasticus</name>
    <dbReference type="NCBI Taxonomy" id="43305"/>
    <lineage>
        <taxon>Bacteria</taxon>
        <taxon>Bacillati</taxon>
        <taxon>Bacillota</taxon>
        <taxon>Clostridia</taxon>
        <taxon>Lachnospirales</taxon>
        <taxon>Lachnospiraceae</taxon>
        <taxon>Butyrivibrio</taxon>
    </lineage>
</organism>
<gene>
    <name evidence="1" type="ORF">SAMN04487928_14118</name>
</gene>
<dbReference type="RefSeq" id="WP_074891734.1">
    <property type="nucleotide sequence ID" value="NZ_FOXO01000041.1"/>
</dbReference>
<dbReference type="Gene3D" id="1.10.1070.20">
    <property type="match status" value="1"/>
</dbReference>
<dbReference type="Proteomes" id="UP000182624">
    <property type="component" value="Unassembled WGS sequence"/>
</dbReference>
<dbReference type="OrthoDB" id="9812605at2"/>